<gene>
    <name evidence="1" type="ORF">H9804_00160</name>
</gene>
<comment type="caution">
    <text evidence="1">The sequence shown here is derived from an EMBL/GenBank/DDBJ whole genome shotgun (WGS) entry which is preliminary data.</text>
</comment>
<name>A0A9D2GS45_9BACT</name>
<accession>A0A9D2GS45</accession>
<proteinExistence type="predicted"/>
<dbReference type="AlphaFoldDB" id="A0A9D2GS45"/>
<dbReference type="EMBL" id="DXAQ01000004">
    <property type="protein sequence ID" value="HIZ88334.1"/>
    <property type="molecule type" value="Genomic_DNA"/>
</dbReference>
<organism evidence="1 2">
    <name type="scientific">Candidatus Mucispirillum faecigallinarum</name>
    <dbReference type="NCBI Taxonomy" id="2838699"/>
    <lineage>
        <taxon>Bacteria</taxon>
        <taxon>Pseudomonadati</taxon>
        <taxon>Deferribacterota</taxon>
        <taxon>Deferribacteres</taxon>
        <taxon>Deferribacterales</taxon>
        <taxon>Mucispirillaceae</taxon>
        <taxon>Mucispirillum</taxon>
    </lineage>
</organism>
<protein>
    <recommendedName>
        <fullName evidence="3">CopG family transcriptional regulator</fullName>
    </recommendedName>
</protein>
<evidence type="ECO:0000313" key="2">
    <source>
        <dbReference type="Proteomes" id="UP000824176"/>
    </source>
</evidence>
<reference evidence="1" key="2">
    <citation type="submission" date="2021-04" db="EMBL/GenBank/DDBJ databases">
        <authorList>
            <person name="Gilroy R."/>
        </authorList>
    </citation>
    <scope>NUCLEOTIDE SEQUENCE</scope>
    <source>
        <strain evidence="1">ChiW4-1371</strain>
    </source>
</reference>
<evidence type="ECO:0008006" key="3">
    <source>
        <dbReference type="Google" id="ProtNLM"/>
    </source>
</evidence>
<dbReference type="InterPro" id="IPR046257">
    <property type="entry name" value="DUF6290"/>
</dbReference>
<reference evidence="1" key="1">
    <citation type="journal article" date="2021" name="PeerJ">
        <title>Extensive microbial diversity within the chicken gut microbiome revealed by metagenomics and culture.</title>
        <authorList>
            <person name="Gilroy R."/>
            <person name="Ravi A."/>
            <person name="Getino M."/>
            <person name="Pursley I."/>
            <person name="Horton D.L."/>
            <person name="Alikhan N.F."/>
            <person name="Baker D."/>
            <person name="Gharbi K."/>
            <person name="Hall N."/>
            <person name="Watson M."/>
            <person name="Adriaenssens E.M."/>
            <person name="Foster-Nyarko E."/>
            <person name="Jarju S."/>
            <person name="Secka A."/>
            <person name="Antonio M."/>
            <person name="Oren A."/>
            <person name="Chaudhuri R.R."/>
            <person name="La Ragione R."/>
            <person name="Hildebrand F."/>
            <person name="Pallen M.J."/>
        </authorList>
    </citation>
    <scope>NUCLEOTIDE SEQUENCE</scope>
    <source>
        <strain evidence="1">ChiW4-1371</strain>
    </source>
</reference>
<dbReference type="Proteomes" id="UP000824176">
    <property type="component" value="Unassembled WGS sequence"/>
</dbReference>
<sequence>MNLSLDFTEEEIAMLGKYAVKHNISTTEFIKNAILERIKDEMDMEVYETAIKSYSRNPLTYTHASVMRELGLAK</sequence>
<evidence type="ECO:0000313" key="1">
    <source>
        <dbReference type="EMBL" id="HIZ88334.1"/>
    </source>
</evidence>
<dbReference type="Pfam" id="PF19807">
    <property type="entry name" value="DUF6290"/>
    <property type="match status" value="1"/>
</dbReference>
<dbReference type="NCBIfam" id="NF046040">
    <property type="entry name" value="RelB_antitoxin"/>
    <property type="match status" value="1"/>
</dbReference>